<gene>
    <name evidence="1" type="ORF">FPZ54_03020</name>
</gene>
<proteinExistence type="predicted"/>
<keyword evidence="1" id="KW-0223">Dioxygenase</keyword>
<dbReference type="AlphaFoldDB" id="A0A518RKU7"/>
<dbReference type="Pfam" id="PF05721">
    <property type="entry name" value="PhyH"/>
    <property type="match status" value="1"/>
</dbReference>
<sequence length="265" mass="29175">MRNQSDPALSADEIASFVRDGFVRIDGAFSEHVAEQARAILWEATGCDPDDRASWTRPVVRLDQFSQAPFQEAANTPMLCEAFDQLVGAGRWYPRDRLGTFPVRFPAEEASGDDGWHIDVSFGYEHPEFMEWRANVSSKGRALLMLFLFSDVGIDDAPTRIRVGSHADIARQLAPAGEVGLTLRELAADGFAGSAHRPEALALGKAGTVYLCHPFLVHAAQRHRGTAPRFMAQPPLLPREPISLCRHDGDYSPVEQAILNAISRP</sequence>
<dbReference type="OrthoDB" id="9798771at2"/>
<dbReference type="SUPFAM" id="SSF51197">
    <property type="entry name" value="Clavaminate synthase-like"/>
    <property type="match status" value="1"/>
</dbReference>
<reference evidence="1 2" key="1">
    <citation type="submission" date="2019-07" db="EMBL/GenBank/DDBJ databases">
        <title>Sphingomonas alkalisoli sp. nov., isolated from rhizosphere soil of Suaedae salsa.</title>
        <authorList>
            <person name="Zhang H."/>
            <person name="Xu L."/>
            <person name="Zhang J.-X."/>
            <person name="Sun J.-Q."/>
        </authorList>
    </citation>
    <scope>NUCLEOTIDE SEQUENCE [LARGE SCALE GENOMIC DNA]</scope>
    <source>
        <strain evidence="1 2">XS-10</strain>
    </source>
</reference>
<keyword evidence="2" id="KW-1185">Reference proteome</keyword>
<name>A0A518RKU7_9SPHN</name>
<evidence type="ECO:0000313" key="2">
    <source>
        <dbReference type="Proteomes" id="UP000318055"/>
    </source>
</evidence>
<keyword evidence="1" id="KW-0560">Oxidoreductase</keyword>
<protein>
    <submittedName>
        <fullName evidence="1">Phytanoyl-CoA dioxygenase family protein</fullName>
    </submittedName>
</protein>
<dbReference type="InterPro" id="IPR008775">
    <property type="entry name" value="Phytyl_CoA_dOase-like"/>
</dbReference>
<organism evidence="1 2">
    <name type="scientific">Sphingomonas suaedae</name>
    <dbReference type="NCBI Taxonomy" id="2599297"/>
    <lineage>
        <taxon>Bacteria</taxon>
        <taxon>Pseudomonadati</taxon>
        <taxon>Pseudomonadota</taxon>
        <taxon>Alphaproteobacteria</taxon>
        <taxon>Sphingomonadales</taxon>
        <taxon>Sphingomonadaceae</taxon>
        <taxon>Sphingomonas</taxon>
    </lineage>
</organism>
<evidence type="ECO:0000313" key="1">
    <source>
        <dbReference type="EMBL" id="QDX28077.1"/>
    </source>
</evidence>
<dbReference type="GO" id="GO:0016706">
    <property type="term" value="F:2-oxoglutarate-dependent dioxygenase activity"/>
    <property type="evidence" value="ECO:0007669"/>
    <property type="project" value="UniProtKB-ARBA"/>
</dbReference>
<dbReference type="Proteomes" id="UP000318055">
    <property type="component" value="Chromosome"/>
</dbReference>
<accession>A0A518RKU7</accession>
<dbReference type="KEGG" id="ssua:FPZ54_03020"/>
<dbReference type="EMBL" id="CP042239">
    <property type="protein sequence ID" value="QDX28077.1"/>
    <property type="molecule type" value="Genomic_DNA"/>
</dbReference>
<dbReference type="Gene3D" id="2.60.120.620">
    <property type="entry name" value="q2cbj1_9rhob like domain"/>
    <property type="match status" value="1"/>
</dbReference>